<feature type="region of interest" description="Disordered" evidence="1">
    <location>
        <begin position="650"/>
        <end position="781"/>
    </location>
</feature>
<dbReference type="EMBL" id="CCYA01000192">
    <property type="protein sequence ID" value="CEH12812.1"/>
    <property type="molecule type" value="Genomic_DNA"/>
</dbReference>
<feature type="region of interest" description="Disordered" evidence="1">
    <location>
        <begin position="1"/>
        <end position="133"/>
    </location>
</feature>
<feature type="region of interest" description="Disordered" evidence="1">
    <location>
        <begin position="165"/>
        <end position="330"/>
    </location>
</feature>
<accession>A0A0P1BB02</accession>
<proteinExistence type="predicted"/>
<feature type="region of interest" description="Disordered" evidence="1">
    <location>
        <begin position="576"/>
        <end position="596"/>
    </location>
</feature>
<feature type="compositionally biased region" description="Polar residues" evidence="1">
    <location>
        <begin position="368"/>
        <end position="378"/>
    </location>
</feature>
<feature type="region of interest" description="Disordered" evidence="1">
    <location>
        <begin position="609"/>
        <end position="629"/>
    </location>
</feature>
<feature type="compositionally biased region" description="Basic and acidic residues" evidence="1">
    <location>
        <begin position="9"/>
        <end position="25"/>
    </location>
</feature>
<dbReference type="OrthoDB" id="1708389at2759"/>
<feature type="compositionally biased region" description="Polar residues" evidence="1">
    <location>
        <begin position="27"/>
        <end position="39"/>
    </location>
</feature>
<protein>
    <submittedName>
        <fullName evidence="2">Uncharacterized protein</fullName>
    </submittedName>
</protein>
<feature type="compositionally biased region" description="Polar residues" evidence="1">
    <location>
        <begin position="473"/>
        <end position="498"/>
    </location>
</feature>
<evidence type="ECO:0000313" key="2">
    <source>
        <dbReference type="EMBL" id="CEH12812.1"/>
    </source>
</evidence>
<keyword evidence="3" id="KW-1185">Reference proteome</keyword>
<dbReference type="AlphaFoldDB" id="A0A0P1BB02"/>
<dbReference type="STRING" id="401625.A0A0P1BB02"/>
<feature type="compositionally biased region" description="Low complexity" evidence="1">
    <location>
        <begin position="53"/>
        <end position="98"/>
    </location>
</feature>
<feature type="region of interest" description="Disordered" evidence="1">
    <location>
        <begin position="348"/>
        <end position="517"/>
    </location>
</feature>
<name>A0A0P1BB02_9BASI</name>
<feature type="compositionally biased region" description="Polar residues" evidence="1">
    <location>
        <begin position="220"/>
        <end position="234"/>
    </location>
</feature>
<feature type="compositionally biased region" description="Basic and acidic residues" evidence="1">
    <location>
        <begin position="687"/>
        <end position="698"/>
    </location>
</feature>
<organism evidence="2 3">
    <name type="scientific">Ceraceosorus bombacis</name>
    <dbReference type="NCBI Taxonomy" id="401625"/>
    <lineage>
        <taxon>Eukaryota</taxon>
        <taxon>Fungi</taxon>
        <taxon>Dikarya</taxon>
        <taxon>Basidiomycota</taxon>
        <taxon>Ustilaginomycotina</taxon>
        <taxon>Exobasidiomycetes</taxon>
        <taxon>Ceraceosorales</taxon>
        <taxon>Ceraceosoraceae</taxon>
        <taxon>Ceraceosorus</taxon>
    </lineage>
</organism>
<feature type="compositionally biased region" description="Low complexity" evidence="1">
    <location>
        <begin position="709"/>
        <end position="729"/>
    </location>
</feature>
<evidence type="ECO:0000313" key="3">
    <source>
        <dbReference type="Proteomes" id="UP000054845"/>
    </source>
</evidence>
<feature type="compositionally biased region" description="Basic and acidic residues" evidence="1">
    <location>
        <begin position="402"/>
        <end position="412"/>
    </location>
</feature>
<feature type="compositionally biased region" description="Acidic residues" evidence="1">
    <location>
        <begin position="757"/>
        <end position="766"/>
    </location>
</feature>
<dbReference type="PANTHER" id="PTHR38694">
    <property type="entry name" value="CONSERVED EXPRESSED PROTEIN"/>
    <property type="match status" value="1"/>
</dbReference>
<dbReference type="PANTHER" id="PTHR38694:SF1">
    <property type="entry name" value="PEROXIN DOMAIN-CONTAINING PROTEIN"/>
    <property type="match status" value="1"/>
</dbReference>
<sequence>MELYDDATQVDRERERERRHLDGHSADGSTEGWSSSNGPNDGVATVRSRNSRRLSVSFAQEAPSIMGDSSSGSVGSSSSPSITLPSQNQSQAPQSAPPRFGSALPTSPPVSQIMSPSSSFRESGASRKKSSAASLIANSAMGALSGRPASYIEYDPWNNLHVVSPGIEVDNPLSNRSDGKKVARSGSLRPSSPVTSKAFPGAKRAPSANNAAIVGKARSGSITDGPSAVLSSSPLLERSRTVSAATSSSSRHRPASLISDSDVAIQREIDYGSKSSRRKQSKGQRREASDASSASGAGEGQGLDEEEELKLPDRPTAPLDVAPQLENLDDAQRRSFLEEYGLALEAAKKAQKEGKGVGLLRKAFRSRPISQRSGSSDGNRPASDVEMVQGDAGSASSNERGISYDEPTHRQVLDASDASQVAGPGHQSAGVAATWPNKQPDSESRHYNDVAPMPVRYSEESTDSSLSHRHTSLDYTSGEGSSSRDGNSIFSDNTSELHSVQMIGSKHSDGGFGKGEHRAVTTENKATLLSPASPDSPKSGVITPLASLSSMVQQSPSRREALLQARGATPATIASQYDDDAEVDGDSWASESSGVPSLREFELHIEPQRTDNGFDGHVDFQGDAAHHRDGDAESLLDPVFDSHKHTIISPQQVSLLDQSREPLRGARSMSDRSPRASREDQDDDDDARSVDTIDDNARTPHRTPTLSRTPTITAEPAAPANKTKNANAKQRGRRSTGALLGRKRSAEPVSDFVSSESDVEDLEEEVAPAGDGLGDESRQVPPPALQVNVNTSDDGMPSISPASSDDLDVDYFLSRFGKDIIEVRADGLPELSGDLMHLPTMEEWRDSSTGQIDYAGLAIAYITALCSFLSPPRMLSIRAPRSASVVKRTQEHSTVASANSLRAECERLYTTALPAYQGMFNTLRSLWRWDSYMRSGTCAAVYIVCWQQGVLLIASLATLTLLTLRLRGLSPPHASTSVETGRQTKLVQITQAGAEAGSLDDAIASNAQNLKKVVNGLSDLHERLVNFAYWRSPAATLRTLLFLTLCALPTLLLSPSILSRLPGLLLGLAFFALGPIIEQKPDASGKPLSESNSKAATPITIQDVDSAQARTSFDVRLESLACLSKIAKPNAADGGSLLISLRNRKLTYEVSDMPHRDEAFNCLLALAPVPWRSV</sequence>
<evidence type="ECO:0000256" key="1">
    <source>
        <dbReference type="SAM" id="MobiDB-lite"/>
    </source>
</evidence>
<dbReference type="InterPro" id="IPR021709">
    <property type="entry name" value="DUF3292"/>
</dbReference>
<feature type="compositionally biased region" description="Basic and acidic residues" evidence="1">
    <location>
        <begin position="506"/>
        <end position="517"/>
    </location>
</feature>
<reference evidence="2 3" key="1">
    <citation type="submission" date="2014-09" db="EMBL/GenBank/DDBJ databases">
        <authorList>
            <person name="Magalhaes I.L.F."/>
            <person name="Oliveira U."/>
            <person name="Santos F.R."/>
            <person name="Vidigal T.H.D.A."/>
            <person name="Brescovit A.D."/>
            <person name="Santos A.J."/>
        </authorList>
    </citation>
    <scope>NUCLEOTIDE SEQUENCE [LARGE SCALE GENOMIC DNA]</scope>
</reference>
<feature type="compositionally biased region" description="Low complexity" evidence="1">
    <location>
        <begin position="747"/>
        <end position="756"/>
    </location>
</feature>
<dbReference type="Proteomes" id="UP000054845">
    <property type="component" value="Unassembled WGS sequence"/>
</dbReference>
<feature type="compositionally biased region" description="Basic and acidic residues" evidence="1">
    <location>
        <begin position="658"/>
        <end position="679"/>
    </location>
</feature>
<feature type="compositionally biased region" description="Polar residues" evidence="1">
    <location>
        <begin position="109"/>
        <end position="121"/>
    </location>
</feature>